<evidence type="ECO:0000313" key="2">
    <source>
        <dbReference type="Proteomes" id="UP000023152"/>
    </source>
</evidence>
<dbReference type="AlphaFoldDB" id="X6MS12"/>
<dbReference type="Proteomes" id="UP000023152">
    <property type="component" value="Unassembled WGS sequence"/>
</dbReference>
<organism evidence="1 2">
    <name type="scientific">Reticulomyxa filosa</name>
    <dbReference type="NCBI Taxonomy" id="46433"/>
    <lineage>
        <taxon>Eukaryota</taxon>
        <taxon>Sar</taxon>
        <taxon>Rhizaria</taxon>
        <taxon>Retaria</taxon>
        <taxon>Foraminifera</taxon>
        <taxon>Monothalamids</taxon>
        <taxon>Reticulomyxidae</taxon>
        <taxon>Reticulomyxa</taxon>
    </lineage>
</organism>
<name>X6MS12_RETFI</name>
<keyword evidence="2" id="KW-1185">Reference proteome</keyword>
<reference evidence="1 2" key="1">
    <citation type="journal article" date="2013" name="Curr. Biol.">
        <title>The Genome of the Foraminiferan Reticulomyxa filosa.</title>
        <authorList>
            <person name="Glockner G."/>
            <person name="Hulsmann N."/>
            <person name="Schleicher M."/>
            <person name="Noegel A.A."/>
            <person name="Eichinger L."/>
            <person name="Gallinger C."/>
            <person name="Pawlowski J."/>
            <person name="Sierra R."/>
            <person name="Euteneuer U."/>
            <person name="Pillet L."/>
            <person name="Moustafa A."/>
            <person name="Platzer M."/>
            <person name="Groth M."/>
            <person name="Szafranski K."/>
            <person name="Schliwa M."/>
        </authorList>
    </citation>
    <scope>NUCLEOTIDE SEQUENCE [LARGE SCALE GENOMIC DNA]</scope>
</reference>
<accession>X6MS12</accession>
<feature type="non-terminal residue" evidence="1">
    <location>
        <position position="348"/>
    </location>
</feature>
<dbReference type="EMBL" id="ASPP01018444">
    <property type="protein sequence ID" value="ETO16252.1"/>
    <property type="molecule type" value="Genomic_DNA"/>
</dbReference>
<sequence length="348" mass="40221">MPLIRVGHMRRLTEPHIKCGPLGVNRLCFVGFRLDSKWAKDNNAVTAHSKSKFSVRKERVEQKGDKEMKAKYENLNAPESDDLTVRDVLKPQETLGTYEEYMHTQQMQEKYKTDLYDLIHKYDEKYEQMSKAQLQCIESSPAIIAGSKFLYSLKLKNPFNPSCQIHLVGIRNTSVLDQPELCEELKTLLDSTQPNALILQLCKERYEAMMGMRVDKFVMPLSASTVLSPQHFGNTCRIALYCLNYLTYDYRINPFLFAAVHVMDTQKKNDNHNHNHNYNDKTRVLLGDIPISVLTSKQDGKLNDLTFQYWTHTTHAERMSQARMSGLTDLLLFTKSVAAVYEWILLNK</sequence>
<protein>
    <submittedName>
        <fullName evidence="1">Uncharacterized protein</fullName>
    </submittedName>
</protein>
<proteinExistence type="predicted"/>
<gene>
    <name evidence="1" type="ORF">RFI_21102</name>
</gene>
<comment type="caution">
    <text evidence="1">The sequence shown here is derived from an EMBL/GenBank/DDBJ whole genome shotgun (WGS) entry which is preliminary data.</text>
</comment>
<evidence type="ECO:0000313" key="1">
    <source>
        <dbReference type="EMBL" id="ETO16252.1"/>
    </source>
</evidence>